<proteinExistence type="predicted"/>
<protein>
    <submittedName>
        <fullName evidence="2">Phage late control gene D protein (GPD)</fullName>
    </submittedName>
</protein>
<accession>A0A6J5L4A7</accession>
<gene>
    <name evidence="2" type="ORF">UFOVP113_21</name>
    <name evidence="3" type="ORF">UFOVP225_8</name>
</gene>
<sequence>MSNFVKLELPNNQFKFKRVYKLSYMQENYQHDFARVFFRDWAISPTQLRSGSPMVIELHGKKFYGYVHDVRSHQDNNSNFTEVGFIGASWVMRQASQQVYSNVTADQIIVQIAKKYNFGYKVTPHPRVFPHISQAGMTDWEFMVKLAKQSGYFLRAENTVLYFQPLLEDFEGLIHEANNFIKADAGIKSGPPLYYFKPIIGETLSHHGADKSATSIAGINPETGKLFKYTKQNRSLPTRTLSNPEMFDKHATHVVANTYEAAISESNAADNKSVFPYVAETQVIGTAELRPGMPVHLDNVGKDYTGYWTVLRVEHEVLEENLNVQVYSTTLSVGTDSLGEVAKPQYPRRPASKPFRHIVPNVRNTRLKPETKLKSNGIHVQQTKQTGLVNRINRADLNSKSLIKAAWSSVQGNLNTKQPSPTSPVQRFKVSANAARG</sequence>
<feature type="compositionally biased region" description="Polar residues" evidence="1">
    <location>
        <begin position="413"/>
        <end position="425"/>
    </location>
</feature>
<evidence type="ECO:0000313" key="2">
    <source>
        <dbReference type="EMBL" id="CAB4128116.1"/>
    </source>
</evidence>
<dbReference type="EMBL" id="LR796231">
    <property type="protein sequence ID" value="CAB4128116.1"/>
    <property type="molecule type" value="Genomic_DNA"/>
</dbReference>
<evidence type="ECO:0000313" key="3">
    <source>
        <dbReference type="EMBL" id="CAB5218948.1"/>
    </source>
</evidence>
<reference evidence="2" key="1">
    <citation type="submission" date="2020-04" db="EMBL/GenBank/DDBJ databases">
        <authorList>
            <person name="Chiriac C."/>
            <person name="Salcher M."/>
            <person name="Ghai R."/>
            <person name="Kavagutti S V."/>
        </authorList>
    </citation>
    <scope>NUCLEOTIDE SEQUENCE</scope>
</reference>
<dbReference type="SUPFAM" id="SSF69279">
    <property type="entry name" value="Phage tail proteins"/>
    <property type="match status" value="1"/>
</dbReference>
<dbReference type="EMBL" id="LR798275">
    <property type="protein sequence ID" value="CAB5218948.1"/>
    <property type="molecule type" value="Genomic_DNA"/>
</dbReference>
<evidence type="ECO:0000256" key="1">
    <source>
        <dbReference type="SAM" id="MobiDB-lite"/>
    </source>
</evidence>
<organism evidence="2">
    <name type="scientific">uncultured Caudovirales phage</name>
    <dbReference type="NCBI Taxonomy" id="2100421"/>
    <lineage>
        <taxon>Viruses</taxon>
        <taxon>Duplodnaviria</taxon>
        <taxon>Heunggongvirae</taxon>
        <taxon>Uroviricota</taxon>
        <taxon>Caudoviricetes</taxon>
        <taxon>Peduoviridae</taxon>
        <taxon>Maltschvirus</taxon>
        <taxon>Maltschvirus maltsch</taxon>
    </lineage>
</organism>
<feature type="region of interest" description="Disordered" evidence="1">
    <location>
        <begin position="413"/>
        <end position="437"/>
    </location>
</feature>
<name>A0A6J5L4A7_9CAUD</name>